<accession>A0A7J7K8F6</accession>
<dbReference type="AlphaFoldDB" id="A0A7J7K8F6"/>
<evidence type="ECO:0000313" key="1">
    <source>
        <dbReference type="EMBL" id="KAF6034547.1"/>
    </source>
</evidence>
<protein>
    <submittedName>
        <fullName evidence="1">KIAA0825</fullName>
    </submittedName>
</protein>
<proteinExistence type="predicted"/>
<organism evidence="1 2">
    <name type="scientific">Bugula neritina</name>
    <name type="common">Brown bryozoan</name>
    <name type="synonym">Sertularia neritina</name>
    <dbReference type="NCBI Taxonomy" id="10212"/>
    <lineage>
        <taxon>Eukaryota</taxon>
        <taxon>Metazoa</taxon>
        <taxon>Spiralia</taxon>
        <taxon>Lophotrochozoa</taxon>
        <taxon>Bryozoa</taxon>
        <taxon>Gymnolaemata</taxon>
        <taxon>Cheilostomatida</taxon>
        <taxon>Flustrina</taxon>
        <taxon>Buguloidea</taxon>
        <taxon>Bugulidae</taxon>
        <taxon>Bugula</taxon>
    </lineage>
</organism>
<dbReference type="EMBL" id="VXIV02001048">
    <property type="protein sequence ID" value="KAF6034547.1"/>
    <property type="molecule type" value="Genomic_DNA"/>
</dbReference>
<gene>
    <name evidence="1" type="ORF">EB796_007147</name>
</gene>
<dbReference type="Pfam" id="PF14906">
    <property type="entry name" value="DUF4495"/>
    <property type="match status" value="1"/>
</dbReference>
<dbReference type="OrthoDB" id="10007406at2759"/>
<dbReference type="PANTHER" id="PTHR33960">
    <property type="entry name" value="SIMILAR TO KIAA0825 PROTEIN"/>
    <property type="match status" value="1"/>
</dbReference>
<keyword evidence="2" id="KW-1185">Reference proteome</keyword>
<comment type="caution">
    <text evidence="1">The sequence shown here is derived from an EMBL/GenBank/DDBJ whole genome shotgun (WGS) entry which is preliminary data.</text>
</comment>
<dbReference type="Proteomes" id="UP000593567">
    <property type="component" value="Unassembled WGS sequence"/>
</dbReference>
<sequence>MFSDILRQTFDSLTLLYLNVYPSYRRTEQYRLDITVILYTVYELMFHVCSSSSQMLDLESVALEQPYLTIHSCCCKLLATLTIVGSPLADLYKVYKRGYQRRSKRRRQTSESGEDDSGYYSQWLSWVQPDIIPKGVTSVSDMQTTTALYIQIKLLLAQPEPLWSMLIQLYESAVRSAVRVSCTSQLYESAVRVSCTSQLYESAVRVSCTSQLYESAVRSADESLYEFSCISQLYESTV</sequence>
<evidence type="ECO:0000313" key="2">
    <source>
        <dbReference type="Proteomes" id="UP000593567"/>
    </source>
</evidence>
<reference evidence="1" key="1">
    <citation type="submission" date="2020-06" db="EMBL/GenBank/DDBJ databases">
        <title>Draft genome of Bugula neritina, a colonial animal packing powerful symbionts and potential medicines.</title>
        <authorList>
            <person name="Rayko M."/>
        </authorList>
    </citation>
    <scope>NUCLEOTIDE SEQUENCE [LARGE SCALE GENOMIC DNA]</scope>
    <source>
        <strain evidence="1">Kwan_BN1</strain>
    </source>
</reference>
<name>A0A7J7K8F6_BUGNE</name>
<dbReference type="InterPro" id="IPR027993">
    <property type="entry name" value="DUF4495"/>
</dbReference>
<dbReference type="PANTHER" id="PTHR33960:SF1">
    <property type="entry name" value="SIMILAR TO KIAA0825 PROTEIN"/>
    <property type="match status" value="1"/>
</dbReference>